<evidence type="ECO:0000313" key="1">
    <source>
        <dbReference type="EMBL" id="JAP89562.1"/>
    </source>
</evidence>
<accession>A0A146JXZ6</accession>
<name>A0A146JXZ6_9EUKA</name>
<reference evidence="1" key="1">
    <citation type="submission" date="2015-07" db="EMBL/GenBank/DDBJ databases">
        <title>Adaptation to a free-living lifestyle via gene acquisitions in the diplomonad Trepomonas sp. PC1.</title>
        <authorList>
            <person name="Xu F."/>
            <person name="Jerlstrom-Hultqvist J."/>
            <person name="Kolisko M."/>
            <person name="Simpson A.G.B."/>
            <person name="Roger A.J."/>
            <person name="Svard S.G."/>
            <person name="Andersson J.O."/>
        </authorList>
    </citation>
    <scope>NUCLEOTIDE SEQUENCE</scope>
    <source>
        <strain evidence="1">PC1</strain>
    </source>
</reference>
<feature type="non-terminal residue" evidence="1">
    <location>
        <position position="1"/>
    </location>
</feature>
<dbReference type="EMBL" id="GDID01007044">
    <property type="protein sequence ID" value="JAP89562.1"/>
    <property type="molecule type" value="Transcribed_RNA"/>
</dbReference>
<proteinExistence type="predicted"/>
<gene>
    <name evidence="1" type="ORF">TPC1_30943</name>
</gene>
<organism evidence="1">
    <name type="scientific">Trepomonas sp. PC1</name>
    <dbReference type="NCBI Taxonomy" id="1076344"/>
    <lineage>
        <taxon>Eukaryota</taxon>
        <taxon>Metamonada</taxon>
        <taxon>Diplomonadida</taxon>
        <taxon>Hexamitidae</taxon>
        <taxon>Hexamitinae</taxon>
        <taxon>Trepomonas</taxon>
    </lineage>
</organism>
<sequence>NHLIYMKGNYLKVGQEVIQQQMTYQQFYNEKYLFIEGGDLENLTITNKNIQKIILQAKYYISKVLTIKIFEQHQSFTIVDEQQKESILPQSILSNITLIVELNAVNINLVKYIIDNHPGLNLIVNNQKLVVKELDQFYLPQIGQTNQQKCCIYKDSIQINVQKLIQNGICEPLEVKQVIIKSTPELHIKRDRESSNGQWDMRSNDVRLALSKEKLVDDNQEALNQDEKSDMFMISPLVSANLSLSKSKEFKILTTKKKKKKRSKKSKDNYNVELQNIQNILSESQALKSQKLVQSENGVIQYSQHQAQIQQAKYDFMLLSDSDDELKVELTKSKKPAQKFKIAKVQFTTPTQFKTVDGANVVNLADYNDIESISVQGNIEKMHIKCQNVNLKLNGILGELLLEGRINQIKIELFDGSKIENVIVEQKWLKGFQNVGISAKVNDK</sequence>
<dbReference type="AlphaFoldDB" id="A0A146JXZ6"/>
<protein>
    <submittedName>
        <fullName evidence="1">Uncharacterized protein</fullName>
    </submittedName>
</protein>